<comment type="caution">
    <text evidence="2">The sequence shown here is derived from an EMBL/GenBank/DDBJ whole genome shotgun (WGS) entry which is preliminary data.</text>
</comment>
<keyword evidence="3" id="KW-1185">Reference proteome</keyword>
<feature type="compositionally biased region" description="Basic and acidic residues" evidence="1">
    <location>
        <begin position="14"/>
        <end position="37"/>
    </location>
</feature>
<evidence type="ECO:0000256" key="1">
    <source>
        <dbReference type="SAM" id="MobiDB-lite"/>
    </source>
</evidence>
<evidence type="ECO:0000313" key="2">
    <source>
        <dbReference type="EMBL" id="PTL55720.1"/>
    </source>
</evidence>
<accession>A0A2T4UDY2</accession>
<dbReference type="Proteomes" id="UP000240739">
    <property type="component" value="Unassembled WGS sequence"/>
</dbReference>
<sequence length="68" mass="7763">MGSNAKKKTTMAKLQREQRKREKRLDKQARRASRPEPTEDAPDVEPEYYALRTAGREGFEDVTPPTGS</sequence>
<feature type="compositionally biased region" description="Basic residues" evidence="1">
    <location>
        <begin position="1"/>
        <end position="10"/>
    </location>
</feature>
<dbReference type="AlphaFoldDB" id="A0A2T4UDY2"/>
<dbReference type="EMBL" id="PYYB01000003">
    <property type="protein sequence ID" value="PTL55720.1"/>
    <property type="molecule type" value="Genomic_DNA"/>
</dbReference>
<name>A0A2T4UDY2_9ACTN</name>
<gene>
    <name evidence="2" type="ORF">C7Y72_19005</name>
</gene>
<protein>
    <submittedName>
        <fullName evidence="2">Uncharacterized protein</fullName>
    </submittedName>
</protein>
<evidence type="ECO:0000313" key="3">
    <source>
        <dbReference type="Proteomes" id="UP000240739"/>
    </source>
</evidence>
<reference evidence="2 3" key="1">
    <citation type="submission" date="2018-03" db="EMBL/GenBank/DDBJ databases">
        <title>Aquarubrobacter algicola gen. nov., sp. nov., a novel actinobacterium isolated from shallow eutrophic lake during the end of cyanobacterial harmful algal blooms.</title>
        <authorList>
            <person name="Chun S.J."/>
        </authorList>
    </citation>
    <scope>NUCLEOTIDE SEQUENCE [LARGE SCALE GENOMIC DNA]</scope>
    <source>
        <strain evidence="2 3">Seoho-28</strain>
    </source>
</reference>
<proteinExistence type="predicted"/>
<organism evidence="2 3">
    <name type="scientific">Paraconexibacter algicola</name>
    <dbReference type="NCBI Taxonomy" id="2133960"/>
    <lineage>
        <taxon>Bacteria</taxon>
        <taxon>Bacillati</taxon>
        <taxon>Actinomycetota</taxon>
        <taxon>Thermoleophilia</taxon>
        <taxon>Solirubrobacterales</taxon>
        <taxon>Paraconexibacteraceae</taxon>
        <taxon>Paraconexibacter</taxon>
    </lineage>
</organism>
<dbReference type="RefSeq" id="WP_107570763.1">
    <property type="nucleotide sequence ID" value="NZ_PYYB01000003.1"/>
</dbReference>
<feature type="region of interest" description="Disordered" evidence="1">
    <location>
        <begin position="1"/>
        <end position="68"/>
    </location>
</feature>